<dbReference type="RefSeq" id="WP_131484335.1">
    <property type="nucleotide sequence ID" value="NZ_SJDL01000149.1"/>
</dbReference>
<keyword evidence="2" id="KW-1185">Reference proteome</keyword>
<name>A0ABY1ZDC6_9GAMM</name>
<protein>
    <recommendedName>
        <fullName evidence="3">Integrase</fullName>
    </recommendedName>
</protein>
<dbReference type="EMBL" id="SJDL01000149">
    <property type="protein sequence ID" value="TBW44110.1"/>
    <property type="molecule type" value="Genomic_DNA"/>
</dbReference>
<organism evidence="1 2">
    <name type="scientific">Marinobacter halodurans</name>
    <dbReference type="NCBI Taxonomy" id="2528979"/>
    <lineage>
        <taxon>Bacteria</taxon>
        <taxon>Pseudomonadati</taxon>
        <taxon>Pseudomonadota</taxon>
        <taxon>Gammaproteobacteria</taxon>
        <taxon>Pseudomonadales</taxon>
        <taxon>Marinobacteraceae</taxon>
        <taxon>Marinobacter</taxon>
    </lineage>
</organism>
<comment type="caution">
    <text evidence="1">The sequence shown here is derived from an EMBL/GenBank/DDBJ whole genome shotgun (WGS) entry which is preliminary data.</text>
</comment>
<evidence type="ECO:0008006" key="3">
    <source>
        <dbReference type="Google" id="ProtNLM"/>
    </source>
</evidence>
<proteinExistence type="predicted"/>
<accession>A0ABY1ZDC6</accession>
<evidence type="ECO:0000313" key="1">
    <source>
        <dbReference type="EMBL" id="TBW44110.1"/>
    </source>
</evidence>
<dbReference type="Proteomes" id="UP000313645">
    <property type="component" value="Unassembled WGS sequence"/>
</dbReference>
<reference evidence="1 2" key="1">
    <citation type="submission" date="2019-02" db="EMBL/GenBank/DDBJ databases">
        <title>Marinobacter halodurans sp. nov., a marine bacterium isolated from sea tidal flat.</title>
        <authorList>
            <person name="Yoo Y."/>
            <person name="Lee D.W."/>
            <person name="Kim B.S."/>
            <person name="Kim J.-J."/>
        </authorList>
    </citation>
    <scope>NUCLEOTIDE SEQUENCE [LARGE SCALE GENOMIC DNA]</scope>
    <source>
        <strain evidence="1 2">YJ-S3-2</strain>
    </source>
</reference>
<evidence type="ECO:0000313" key="2">
    <source>
        <dbReference type="Proteomes" id="UP000313645"/>
    </source>
</evidence>
<gene>
    <name evidence="1" type="ORF">EZI54_23880</name>
</gene>
<sequence length="312" mass="34615">MSNNQTGTLPDVHTPDLTITRDHPMKVIRMLEGILLSDKGRADPSLIDDLVIESLIANCRKLTESTGTLYSRGSGILRIVKAVNEFNLSAAPLSLSKNPFPRRKDYHVKYKADVAKKLPDQKVIDCVGELFHQGPSHPKDIVTTSMFAILLSAPSRANELLELPVDCVNKEVSPATDKTYMTLTWFGSKGYGYTSKAIPQAMHEVVETAVDRVRLISEEPRKLAKHFEEHPDTLPLHLLTENEAIRSISQDKPLGFDRFNEVLADPDKGGAENFKRFLVNCSGPMIPDTNVGGKIATINEVSDDQKTTFLYS</sequence>